<dbReference type="InterPro" id="IPR005123">
    <property type="entry name" value="Oxoglu/Fe-dep_dioxygenase_dom"/>
</dbReference>
<dbReference type="SUPFAM" id="SSF81901">
    <property type="entry name" value="HCP-like"/>
    <property type="match status" value="2"/>
</dbReference>
<dbReference type="EMBL" id="HBEG01042097">
    <property type="protein sequence ID" value="CAD8381988.1"/>
    <property type="molecule type" value="Transcribed_RNA"/>
</dbReference>
<dbReference type="Gene3D" id="2.60.120.620">
    <property type="entry name" value="q2cbj1_9rhob like domain"/>
    <property type="match status" value="1"/>
</dbReference>
<feature type="domain" description="Fe2OG dioxygenase" evidence="2">
    <location>
        <begin position="19"/>
        <end position="110"/>
    </location>
</feature>
<dbReference type="InterPro" id="IPR011990">
    <property type="entry name" value="TPR-like_helical_dom_sf"/>
</dbReference>
<proteinExistence type="inferred from homology"/>
<keyword evidence="1" id="KW-0479">Metal-binding</keyword>
<keyword evidence="1" id="KW-0408">Iron</keyword>
<organism evidence="3">
    <name type="scientific">Pyrodinium bahamense</name>
    <dbReference type="NCBI Taxonomy" id="73915"/>
    <lineage>
        <taxon>Eukaryota</taxon>
        <taxon>Sar</taxon>
        <taxon>Alveolata</taxon>
        <taxon>Dinophyceae</taxon>
        <taxon>Gonyaulacales</taxon>
        <taxon>Pyrocystaceae</taxon>
        <taxon>Pyrodinium</taxon>
    </lineage>
</organism>
<dbReference type="GO" id="GO:0016491">
    <property type="term" value="F:oxidoreductase activity"/>
    <property type="evidence" value="ECO:0007669"/>
    <property type="project" value="UniProtKB-KW"/>
</dbReference>
<name>A0A7S0FUH1_9DINO</name>
<dbReference type="Gene3D" id="1.25.40.10">
    <property type="entry name" value="Tetratricopeptide repeat domain"/>
    <property type="match status" value="3"/>
</dbReference>
<dbReference type="SUPFAM" id="SSF51197">
    <property type="entry name" value="Clavaminate synthase-like"/>
    <property type="match status" value="1"/>
</dbReference>
<gene>
    <name evidence="3" type="ORF">PBAH0796_LOCUS25676</name>
</gene>
<protein>
    <recommendedName>
        <fullName evidence="2">Fe2OG dioxygenase domain-containing protein</fullName>
    </recommendedName>
</protein>
<evidence type="ECO:0000256" key="1">
    <source>
        <dbReference type="RuleBase" id="RU003682"/>
    </source>
</evidence>
<dbReference type="InterPro" id="IPR052748">
    <property type="entry name" value="ISR_Activator"/>
</dbReference>
<dbReference type="SMART" id="SM00671">
    <property type="entry name" value="SEL1"/>
    <property type="match status" value="6"/>
</dbReference>
<evidence type="ECO:0000259" key="2">
    <source>
        <dbReference type="PROSITE" id="PS51471"/>
    </source>
</evidence>
<reference evidence="3" key="1">
    <citation type="submission" date="2021-01" db="EMBL/GenBank/DDBJ databases">
        <authorList>
            <person name="Corre E."/>
            <person name="Pelletier E."/>
            <person name="Niang G."/>
            <person name="Scheremetjew M."/>
            <person name="Finn R."/>
            <person name="Kale V."/>
            <person name="Holt S."/>
            <person name="Cochrane G."/>
            <person name="Meng A."/>
            <person name="Brown T."/>
            <person name="Cohen L."/>
        </authorList>
    </citation>
    <scope>NUCLEOTIDE SEQUENCE</scope>
    <source>
        <strain evidence="3">Pbaha01</strain>
    </source>
</reference>
<accession>A0A7S0FUH1</accession>
<dbReference type="InterPro" id="IPR006597">
    <property type="entry name" value="Sel1-like"/>
</dbReference>
<keyword evidence="1" id="KW-0560">Oxidoreductase</keyword>
<evidence type="ECO:0000313" key="3">
    <source>
        <dbReference type="EMBL" id="CAD8381988.1"/>
    </source>
</evidence>
<dbReference type="GO" id="GO:0046872">
    <property type="term" value="F:metal ion binding"/>
    <property type="evidence" value="ECO:0007669"/>
    <property type="project" value="UniProtKB-KW"/>
</dbReference>
<dbReference type="PROSITE" id="PS51471">
    <property type="entry name" value="FE2OG_OXY"/>
    <property type="match status" value="1"/>
</dbReference>
<sequence>MEERVLPYIRERYACPDCAVADILVRRYLPGERRTHAVHFDGHAFVTAVLGLSDPDEYEGGLYVQPGADVASRTFFRIEPGDLVVHSFDLQHGVHVWKGIRYSLIFWVKDSSQAVREHTTPWYDELAERGDADALYALALNYSNGSSGKTLDIVKAIELYERSARVGHHFAQNNLGTLYKKAHKVMGLAGGLEKSVGWLRAAAEAGFAMAQKNLALAYAMGEGVERDEAEAAKWMRRSAEQLDVESAHLLGEMCREGRGVPRDLGEAARWYRRSAKAGFPRAQYTLGILHLEGQGVVRDQEKAEAWFRYAAKQGVPEAKNNVAALAAQRGDVQEAANIWSDLAAGGEPNAQCNLGMCYMRGLGRDRDVQRAREWLGKAAAQGHRMAQHALVQL</sequence>
<dbReference type="Pfam" id="PF08238">
    <property type="entry name" value="Sel1"/>
    <property type="match status" value="6"/>
</dbReference>
<dbReference type="PANTHER" id="PTHR45011">
    <property type="entry name" value="DAP3-BINDING CELL DEATH ENHANCER 1"/>
    <property type="match status" value="1"/>
</dbReference>
<dbReference type="PANTHER" id="PTHR45011:SF1">
    <property type="entry name" value="DAP3-BINDING CELL DEATH ENHANCER 1"/>
    <property type="match status" value="1"/>
</dbReference>
<comment type="similarity">
    <text evidence="1">Belongs to the iron/ascorbate-dependent oxidoreductase family.</text>
</comment>
<dbReference type="AlphaFoldDB" id="A0A7S0FUH1"/>